<dbReference type="GO" id="GO:0004252">
    <property type="term" value="F:serine-type endopeptidase activity"/>
    <property type="evidence" value="ECO:0007669"/>
    <property type="project" value="InterPro"/>
</dbReference>
<dbReference type="SUPFAM" id="SSF50494">
    <property type="entry name" value="Trypsin-like serine proteases"/>
    <property type="match status" value="1"/>
</dbReference>
<dbReference type="Gene3D" id="2.40.10.10">
    <property type="entry name" value="Trypsin-like serine proteases"/>
    <property type="match status" value="1"/>
</dbReference>
<dbReference type="Proteomes" id="UP000466442">
    <property type="component" value="Unassembled WGS sequence"/>
</dbReference>
<evidence type="ECO:0000256" key="2">
    <source>
        <dbReference type="ARBA" id="ARBA00024195"/>
    </source>
</evidence>
<keyword evidence="4" id="KW-1185">Reference proteome</keyword>
<evidence type="ECO:0000313" key="4">
    <source>
        <dbReference type="Proteomes" id="UP000466442"/>
    </source>
</evidence>
<dbReference type="InterPro" id="IPR043504">
    <property type="entry name" value="Peptidase_S1_PA_chymotrypsin"/>
</dbReference>
<dbReference type="PROSITE" id="PS50240">
    <property type="entry name" value="TRYPSIN_DOM"/>
    <property type="match status" value="1"/>
</dbReference>
<gene>
    <name evidence="3" type="ORF">GE061_002797</name>
</gene>
<proteinExistence type="inferred from homology"/>
<comment type="similarity">
    <text evidence="2">Belongs to the peptidase S1 family. CLIP subfamily.</text>
</comment>
<sequence>MSRSDFAVISLVLLTGKLISLRSSFAQKAAEATTFPWFCIVIHETHFVSTCTIIRENYVIVSADNVAQKIPGTSRYFNQVVQRLVIKAGDEASKALHVDNYQVKTPKKLYVSRPEINEIFENPDNLRGQIVGQDLYGLAFSVGLLWFEDPFKWSEFVKPVPLFDSIADTTRQIEDFLGDTELELMDQKPCIVATWNPKTRLLEETEVIFIPDQSCREVFCAYDENACTTFPKRPYLMCFKSLNFRDMCLKDRGAALICNHFDGKAIGILTTAVSCGFKNVPGVYTSGKIVQQLLNKVIGG</sequence>
<accession>A0A6A4KHA6</accession>
<reference evidence="3" key="1">
    <citation type="journal article" date="2021" name="Mol. Ecol. Resour.">
        <title>Apolygus lucorum genome provides insights into omnivorousness and mesophyll feeding.</title>
        <authorList>
            <person name="Liu Y."/>
            <person name="Liu H."/>
            <person name="Wang H."/>
            <person name="Huang T."/>
            <person name="Liu B."/>
            <person name="Yang B."/>
            <person name="Yin L."/>
            <person name="Li B."/>
            <person name="Zhang Y."/>
            <person name="Zhang S."/>
            <person name="Jiang F."/>
            <person name="Zhang X."/>
            <person name="Ren Y."/>
            <person name="Wang B."/>
            <person name="Wang S."/>
            <person name="Lu Y."/>
            <person name="Wu K."/>
            <person name="Fan W."/>
            <person name="Wang G."/>
        </authorList>
    </citation>
    <scope>NUCLEOTIDE SEQUENCE</scope>
    <source>
        <strain evidence="3">12Hb</strain>
    </source>
</reference>
<dbReference type="GO" id="GO:0006508">
    <property type="term" value="P:proteolysis"/>
    <property type="evidence" value="ECO:0007669"/>
    <property type="project" value="InterPro"/>
</dbReference>
<dbReference type="InterPro" id="IPR051487">
    <property type="entry name" value="Ser/Thr_Proteases_Immune/Dev"/>
</dbReference>
<evidence type="ECO:0000256" key="1">
    <source>
        <dbReference type="ARBA" id="ARBA00023157"/>
    </source>
</evidence>
<dbReference type="EMBL" id="WIXP02000010">
    <property type="protein sequence ID" value="KAF6204456.1"/>
    <property type="molecule type" value="Genomic_DNA"/>
</dbReference>
<evidence type="ECO:0000313" key="3">
    <source>
        <dbReference type="EMBL" id="KAF6204456.1"/>
    </source>
</evidence>
<dbReference type="InterPro" id="IPR009003">
    <property type="entry name" value="Peptidase_S1_PA"/>
</dbReference>
<keyword evidence="1" id="KW-1015">Disulfide bond</keyword>
<dbReference type="Pfam" id="PF00089">
    <property type="entry name" value="Trypsin"/>
    <property type="match status" value="1"/>
</dbReference>
<organism evidence="3 4">
    <name type="scientific">Apolygus lucorum</name>
    <name type="common">Small green plant bug</name>
    <name type="synonym">Lygocoris lucorum</name>
    <dbReference type="NCBI Taxonomy" id="248454"/>
    <lineage>
        <taxon>Eukaryota</taxon>
        <taxon>Metazoa</taxon>
        <taxon>Ecdysozoa</taxon>
        <taxon>Arthropoda</taxon>
        <taxon>Hexapoda</taxon>
        <taxon>Insecta</taxon>
        <taxon>Pterygota</taxon>
        <taxon>Neoptera</taxon>
        <taxon>Paraneoptera</taxon>
        <taxon>Hemiptera</taxon>
        <taxon>Heteroptera</taxon>
        <taxon>Panheteroptera</taxon>
        <taxon>Cimicomorpha</taxon>
        <taxon>Miridae</taxon>
        <taxon>Mirini</taxon>
        <taxon>Apolygus</taxon>
    </lineage>
</organism>
<comment type="caution">
    <text evidence="3">The sequence shown here is derived from an EMBL/GenBank/DDBJ whole genome shotgun (WGS) entry which is preliminary data.</text>
</comment>
<protein>
    <submittedName>
        <fullName evidence="3">Uncharacterized protein</fullName>
    </submittedName>
</protein>
<dbReference type="PANTHER" id="PTHR24256">
    <property type="entry name" value="TRYPTASE-RELATED"/>
    <property type="match status" value="1"/>
</dbReference>
<dbReference type="InterPro" id="IPR001254">
    <property type="entry name" value="Trypsin_dom"/>
</dbReference>
<name>A0A6A4KHA6_APOLU</name>
<dbReference type="AlphaFoldDB" id="A0A6A4KHA6"/>